<dbReference type="AlphaFoldDB" id="A0A085NSL4"/>
<dbReference type="Proteomes" id="UP000030758">
    <property type="component" value="Unassembled WGS sequence"/>
</dbReference>
<dbReference type="EMBL" id="KL367477">
    <property type="protein sequence ID" value="KFD72460.1"/>
    <property type="molecule type" value="Genomic_DNA"/>
</dbReference>
<feature type="compositionally biased region" description="Basic and acidic residues" evidence="1">
    <location>
        <begin position="1"/>
        <end position="21"/>
    </location>
</feature>
<name>A0A085NSL4_9BILA</name>
<evidence type="ECO:0000313" key="2">
    <source>
        <dbReference type="EMBL" id="KFD72460.1"/>
    </source>
</evidence>
<organism evidence="2">
    <name type="scientific">Trichuris suis</name>
    <name type="common">pig whipworm</name>
    <dbReference type="NCBI Taxonomy" id="68888"/>
    <lineage>
        <taxon>Eukaryota</taxon>
        <taxon>Metazoa</taxon>
        <taxon>Ecdysozoa</taxon>
        <taxon>Nematoda</taxon>
        <taxon>Enoplea</taxon>
        <taxon>Dorylaimia</taxon>
        <taxon>Trichinellida</taxon>
        <taxon>Trichuridae</taxon>
        <taxon>Trichuris</taxon>
    </lineage>
</organism>
<reference evidence="2" key="1">
    <citation type="journal article" date="2014" name="Nat. Genet.">
        <title>Genome and transcriptome of the porcine whipworm Trichuris suis.</title>
        <authorList>
            <person name="Jex A.R."/>
            <person name="Nejsum P."/>
            <person name="Schwarz E.M."/>
            <person name="Hu L."/>
            <person name="Young N.D."/>
            <person name="Hall R.S."/>
            <person name="Korhonen P.K."/>
            <person name="Liao S."/>
            <person name="Thamsborg S."/>
            <person name="Xia J."/>
            <person name="Xu P."/>
            <person name="Wang S."/>
            <person name="Scheerlinck J.P."/>
            <person name="Hofmann A."/>
            <person name="Sternberg P.W."/>
            <person name="Wang J."/>
            <person name="Gasser R.B."/>
        </authorList>
    </citation>
    <scope>NUCLEOTIDE SEQUENCE [LARGE SCALE GENOMIC DNA]</scope>
    <source>
        <strain evidence="2">DCEP-RM93F</strain>
    </source>
</reference>
<proteinExistence type="predicted"/>
<protein>
    <submittedName>
        <fullName evidence="2">Uncharacterized protein</fullName>
    </submittedName>
</protein>
<feature type="region of interest" description="Disordered" evidence="1">
    <location>
        <begin position="1"/>
        <end position="22"/>
    </location>
</feature>
<sequence length="80" mass="9290">MNEAFRRSAEWKDMTPQETDGRLPNFRTVNLMMKTVPEVMSQIISVRFGSANSTIGRYEKKIFRFGRKRWSLSGGGRMTL</sequence>
<accession>A0A085NSL4</accession>
<gene>
    <name evidence="2" type="ORF">M514_15296</name>
</gene>
<evidence type="ECO:0000256" key="1">
    <source>
        <dbReference type="SAM" id="MobiDB-lite"/>
    </source>
</evidence>